<dbReference type="RefSeq" id="XP_009803049.1">
    <property type="nucleotide sequence ID" value="XM_009804747.1"/>
</dbReference>
<protein>
    <submittedName>
        <fullName evidence="2">Uncharacterized protein LOC104248486</fullName>
    </submittedName>
</protein>
<evidence type="ECO:0000313" key="1">
    <source>
        <dbReference type="Proteomes" id="UP000189701"/>
    </source>
</evidence>
<name>A0A1U7YV27_NICSY</name>
<dbReference type="AlphaFoldDB" id="A0A1U7YV27"/>
<reference evidence="1" key="1">
    <citation type="journal article" date="2013" name="Genome Biol.">
        <title>Reference genomes and transcriptomes of Nicotiana sylvestris and Nicotiana tomentosiformis.</title>
        <authorList>
            <person name="Sierro N."/>
            <person name="Battey J.N."/>
            <person name="Ouadi S."/>
            <person name="Bovet L."/>
            <person name="Goepfert S."/>
            <person name="Bakaher N."/>
            <person name="Peitsch M.C."/>
            <person name="Ivanov N.V."/>
        </authorList>
    </citation>
    <scope>NUCLEOTIDE SEQUENCE [LARGE SCALE GENOMIC DNA]</scope>
</reference>
<dbReference type="Proteomes" id="UP000189701">
    <property type="component" value="Unplaced"/>
</dbReference>
<proteinExistence type="predicted"/>
<reference evidence="2" key="2">
    <citation type="submission" date="2025-08" db="UniProtKB">
        <authorList>
            <consortium name="RefSeq"/>
        </authorList>
    </citation>
    <scope>IDENTIFICATION</scope>
    <source>
        <tissue evidence="2">Leaf</tissue>
    </source>
</reference>
<organism evidence="1 2">
    <name type="scientific">Nicotiana sylvestris</name>
    <name type="common">Wood tobacco</name>
    <name type="synonym">South American tobacco</name>
    <dbReference type="NCBI Taxonomy" id="4096"/>
    <lineage>
        <taxon>Eukaryota</taxon>
        <taxon>Viridiplantae</taxon>
        <taxon>Streptophyta</taxon>
        <taxon>Embryophyta</taxon>
        <taxon>Tracheophyta</taxon>
        <taxon>Spermatophyta</taxon>
        <taxon>Magnoliopsida</taxon>
        <taxon>eudicotyledons</taxon>
        <taxon>Gunneridae</taxon>
        <taxon>Pentapetalae</taxon>
        <taxon>asterids</taxon>
        <taxon>lamiids</taxon>
        <taxon>Solanales</taxon>
        <taxon>Solanaceae</taxon>
        <taxon>Nicotianoideae</taxon>
        <taxon>Nicotianeae</taxon>
        <taxon>Nicotiana</taxon>
    </lineage>
</organism>
<evidence type="ECO:0000313" key="2">
    <source>
        <dbReference type="RefSeq" id="XP_009803049.1"/>
    </source>
</evidence>
<keyword evidence="1" id="KW-1185">Reference proteome</keyword>
<sequence length="442" mass="49859">MSQYVSLITDVKKVKIDYRWGKAVQVEIPSLEEDITTHKPSFLSVYMYPFTLGPVSASSLSIDPVILDFIREYQVTLGQIYPSFWRIVYLLRHFSNMVEGMSFTLDHLVGLYSPRLYRGVLIKLQHRSAKAFFANTDEDKDRGWMSRFVRVKTSDLILVEKMPFPEEWNLRSAEIHRAEDEDDDGCLLVHRARQSVDASKVAGQKVVEPEVIDAVLPRIEETLEEGLDAAPDPTIEQDTARADDHLVGSVRGSRSEALRGRDGASIEVDVIGGIQSASFLRAIGHGAVRSAFSKLRAELAHSEEGFEKLSTESKELKALYTRRDEELESLRVSSEKVLREWSSFIKQIERKDALAEQLQEKIVVKDVEILELKRFKDGMALERDTLRGELASTQGLLQGAMEEAHKFQVLHAESAAVLSVAKSEADTLSLISERHCCNKYSS</sequence>
<gene>
    <name evidence="2" type="primary">LOC104248486</name>
</gene>
<accession>A0A1U7YV27</accession>